<dbReference type="AlphaFoldDB" id="A0A4Y1ZPB9"/>
<dbReference type="OrthoDB" id="3039988at2759"/>
<name>A0A4Y1ZPB9_ARAVE</name>
<proteinExistence type="predicted"/>
<evidence type="ECO:0000313" key="1">
    <source>
        <dbReference type="EMBL" id="GBL60538.1"/>
    </source>
</evidence>
<organism evidence="1 2">
    <name type="scientific">Araneus ventricosus</name>
    <name type="common">Orbweaver spider</name>
    <name type="synonym">Epeira ventricosa</name>
    <dbReference type="NCBI Taxonomy" id="182803"/>
    <lineage>
        <taxon>Eukaryota</taxon>
        <taxon>Metazoa</taxon>
        <taxon>Ecdysozoa</taxon>
        <taxon>Arthropoda</taxon>
        <taxon>Chelicerata</taxon>
        <taxon>Arachnida</taxon>
        <taxon>Araneae</taxon>
        <taxon>Araneomorphae</taxon>
        <taxon>Entelegynae</taxon>
        <taxon>Araneoidea</taxon>
        <taxon>Araneidae</taxon>
        <taxon>Araneus</taxon>
    </lineage>
</organism>
<gene>
    <name evidence="1" type="ORF">AVEN_3101_1</name>
</gene>
<evidence type="ECO:0000313" key="2">
    <source>
        <dbReference type="Proteomes" id="UP000499080"/>
    </source>
</evidence>
<keyword evidence="2" id="KW-1185">Reference proteome</keyword>
<reference evidence="1 2" key="1">
    <citation type="journal article" date="2019" name="Sci. Rep.">
        <title>Orb-weaving spider Araneus ventricosus genome elucidates the spidroin gene catalogue.</title>
        <authorList>
            <person name="Kono N."/>
            <person name="Nakamura H."/>
            <person name="Ohtoshi R."/>
            <person name="Moran D.A.P."/>
            <person name="Shinohara A."/>
            <person name="Yoshida Y."/>
            <person name="Fujiwara M."/>
            <person name="Mori M."/>
            <person name="Tomita M."/>
            <person name="Arakawa K."/>
        </authorList>
    </citation>
    <scope>NUCLEOTIDE SEQUENCE [LARGE SCALE GENOMIC DNA]</scope>
</reference>
<accession>A0A4Y1ZPB9</accession>
<dbReference type="EMBL" id="BGPR01151717">
    <property type="protein sequence ID" value="GBL60538.1"/>
    <property type="molecule type" value="Genomic_DNA"/>
</dbReference>
<comment type="caution">
    <text evidence="1">The sequence shown here is derived from an EMBL/GenBank/DDBJ whole genome shotgun (WGS) entry which is preliminary data.</text>
</comment>
<dbReference type="Proteomes" id="UP000499080">
    <property type="component" value="Unassembled WGS sequence"/>
</dbReference>
<protein>
    <submittedName>
        <fullName evidence="1">Uncharacterized protein</fullName>
    </submittedName>
</protein>
<sequence>MQCINCKGNHSALDKNCSHYIKEIKVLEYKARHHVTAGEARRILNQRTNTNLSTIVKSNTCTSDLENTLTTKMEALFQKMQEKIDQQMAAMLTMFEKTFDSLLQKILQMFSGVESQSSSPNRKKVANKSHLVNMNMSNLRKTLDKGGTTASA</sequence>